<evidence type="ECO:0000256" key="1">
    <source>
        <dbReference type="SAM" id="Coils"/>
    </source>
</evidence>
<evidence type="ECO:0000313" key="4">
    <source>
        <dbReference type="Proteomes" id="UP000541444"/>
    </source>
</evidence>
<dbReference type="EMBL" id="JACGCM010001594">
    <property type="protein sequence ID" value="KAF6152933.1"/>
    <property type="molecule type" value="Genomic_DNA"/>
</dbReference>
<accession>A0A7J7MDF9</accession>
<dbReference type="Proteomes" id="UP000541444">
    <property type="component" value="Unassembled WGS sequence"/>
</dbReference>
<keyword evidence="4" id="KW-1185">Reference proteome</keyword>
<keyword evidence="1" id="KW-0175">Coiled coil</keyword>
<protein>
    <submittedName>
        <fullName evidence="3">Uncharacterized protein</fullName>
    </submittedName>
</protein>
<evidence type="ECO:0000256" key="2">
    <source>
        <dbReference type="SAM" id="MobiDB-lite"/>
    </source>
</evidence>
<proteinExistence type="predicted"/>
<feature type="coiled-coil region" evidence="1">
    <location>
        <begin position="375"/>
        <end position="424"/>
    </location>
</feature>
<feature type="coiled-coil region" evidence="1">
    <location>
        <begin position="647"/>
        <end position="716"/>
    </location>
</feature>
<evidence type="ECO:0000313" key="3">
    <source>
        <dbReference type="EMBL" id="KAF6152933.1"/>
    </source>
</evidence>
<gene>
    <name evidence="3" type="ORF">GIB67_039640</name>
</gene>
<reference evidence="3 4" key="1">
    <citation type="journal article" date="2020" name="IScience">
        <title>Genome Sequencing of the Endangered Kingdonia uniflora (Circaeasteraceae, Ranunculales) Reveals Potential Mechanisms of Evolutionary Specialization.</title>
        <authorList>
            <person name="Sun Y."/>
            <person name="Deng T."/>
            <person name="Zhang A."/>
            <person name="Moore M.J."/>
            <person name="Landis J.B."/>
            <person name="Lin N."/>
            <person name="Zhang H."/>
            <person name="Zhang X."/>
            <person name="Huang J."/>
            <person name="Zhang X."/>
            <person name="Sun H."/>
            <person name="Wang H."/>
        </authorList>
    </citation>
    <scope>NUCLEOTIDE SEQUENCE [LARGE SCALE GENOMIC DNA]</scope>
    <source>
        <strain evidence="3">TB1705</strain>
        <tissue evidence="3">Leaf</tissue>
    </source>
</reference>
<comment type="caution">
    <text evidence="3">The sequence shown here is derived from an EMBL/GenBank/DDBJ whole genome shotgun (WGS) entry which is preliminary data.</text>
</comment>
<organism evidence="3 4">
    <name type="scientific">Kingdonia uniflora</name>
    <dbReference type="NCBI Taxonomy" id="39325"/>
    <lineage>
        <taxon>Eukaryota</taxon>
        <taxon>Viridiplantae</taxon>
        <taxon>Streptophyta</taxon>
        <taxon>Embryophyta</taxon>
        <taxon>Tracheophyta</taxon>
        <taxon>Spermatophyta</taxon>
        <taxon>Magnoliopsida</taxon>
        <taxon>Ranunculales</taxon>
        <taxon>Circaeasteraceae</taxon>
        <taxon>Kingdonia</taxon>
    </lineage>
</organism>
<feature type="region of interest" description="Disordered" evidence="2">
    <location>
        <begin position="277"/>
        <end position="310"/>
    </location>
</feature>
<sequence length="935" mass="106330">MVLTSGCTKVDEVDLVRRFSPVIGVGDEEDIVAELVEWPHLKGSRVEYLTFDYGLTLPLRNLAKSVMNMIEACLAQLNCNFWEVILVCETLNERWAASGSESRITAKDFLEYCAVKYVTGTDGAYLSSSSSRPCFFDLSSAGRVWNDNPLWVSDKCLQRSDEEPLELNNRTITKGISCKVSRKESFIDSVSKDGTELEVVLKKLGINRLKRVASKDDKVRRSQAKRGMVGKTLGSMEKKMLTPELNTPLKLARLNEMPDGPVDMATMSNTVEQNLAKRKAVKRGAASRSATSDSVDDSSMRRKVTPPAKSQMVLEESIKIAEGADLRLRFEVETGLMEERCRAKAREKGVTVVEDEFKKFTRALRGVQLGLQDRSIELEKRISQLEGDKNQFEESLTREREAFQLELEKEKEAAALKLKEVRAERKLYQLRYTKAKILAFSEGNYEEKEIVDEEEVEEMEDGLNVAEKTIADNQEIIDQEIESFHLRVVDLEGLLEVEKNSSADLQDVCVCTLCLATKAGFLAEEYEALISQYEDRLDDNVKLSLKLEEAKRQVEDKTATLLSKDLALNQLISELAELKERAALGSRDDAKLAKYRIRTLNDEISNMKCNIRTLNEQLLKREIDLDTARTNSAVSKIARLYRLKANLRRLKEREAKSRADLADVQAKNRSWVDDLTHVHGNVRRVVQRDKEMNERINQLCARITELERELRVREMKYDKDLKLELDKRDGEIAYGEGSREMKEFLRQKENLVENMRIDLTNSRQKSIDLTRQMSEHIDQLTMELVESKAHRLRNNKRVAVTHQSFKELVVHEQDKCDGEALHQRQLSALVAFFVEEIQFLQVERDLMQDCFFGRTYVCKIDISSIDLIGVMDSGIGTTTAKQIARGREIVAERAPKYMASWTEIGGSSSAVSPTPVVGGRSTVLPSRNSSIIKMK</sequence>
<name>A0A7J7MDF9_9MAGN</name>
<feature type="coiled-coil region" evidence="1">
    <location>
        <begin position="523"/>
        <end position="617"/>
    </location>
</feature>
<dbReference type="AlphaFoldDB" id="A0A7J7MDF9"/>